<dbReference type="EC" id="3.6.1.1" evidence="3"/>
<dbReference type="CDD" id="cd00412">
    <property type="entry name" value="pyrophosphatase"/>
    <property type="match status" value="1"/>
</dbReference>
<dbReference type="STRING" id="1202772.A0A1V9ZFV6"/>
<dbReference type="GO" id="GO:0005737">
    <property type="term" value="C:cytoplasm"/>
    <property type="evidence" value="ECO:0007669"/>
    <property type="project" value="InterPro"/>
</dbReference>
<dbReference type="Gene3D" id="3.90.80.10">
    <property type="entry name" value="Inorganic pyrophosphatase"/>
    <property type="match status" value="1"/>
</dbReference>
<dbReference type="EMBL" id="JNBR01000126">
    <property type="protein sequence ID" value="OQR96876.1"/>
    <property type="molecule type" value="Genomic_DNA"/>
</dbReference>
<dbReference type="AlphaFoldDB" id="A0A1V9ZFV6"/>
<dbReference type="GO" id="GO:0000287">
    <property type="term" value="F:magnesium ion binding"/>
    <property type="evidence" value="ECO:0007669"/>
    <property type="project" value="InterPro"/>
</dbReference>
<keyword evidence="8" id="KW-1185">Reference proteome</keyword>
<evidence type="ECO:0000256" key="3">
    <source>
        <dbReference type="ARBA" id="ARBA00012146"/>
    </source>
</evidence>
<dbReference type="PANTHER" id="PTHR10286">
    <property type="entry name" value="INORGANIC PYROPHOSPHATASE"/>
    <property type="match status" value="1"/>
</dbReference>
<dbReference type="InterPro" id="IPR036649">
    <property type="entry name" value="Pyrophosphatase_sf"/>
</dbReference>
<keyword evidence="5" id="KW-0378">Hydrolase</keyword>
<evidence type="ECO:0000313" key="7">
    <source>
        <dbReference type="EMBL" id="OQR96876.1"/>
    </source>
</evidence>
<evidence type="ECO:0000256" key="6">
    <source>
        <dbReference type="ARBA" id="ARBA00022842"/>
    </source>
</evidence>
<reference evidence="7 8" key="1">
    <citation type="journal article" date="2014" name="Genome Biol. Evol.">
        <title>The secreted proteins of Achlya hypogyna and Thraustotheca clavata identify the ancestral oomycete secretome and reveal gene acquisitions by horizontal gene transfer.</title>
        <authorList>
            <person name="Misner I."/>
            <person name="Blouin N."/>
            <person name="Leonard G."/>
            <person name="Richards T.A."/>
            <person name="Lane C.E."/>
        </authorList>
    </citation>
    <scope>NUCLEOTIDE SEQUENCE [LARGE SCALE GENOMIC DNA]</scope>
    <source>
        <strain evidence="7 8">ATCC 48635</strain>
    </source>
</reference>
<dbReference type="GO" id="GO:0006796">
    <property type="term" value="P:phosphate-containing compound metabolic process"/>
    <property type="evidence" value="ECO:0007669"/>
    <property type="project" value="InterPro"/>
</dbReference>
<evidence type="ECO:0000256" key="4">
    <source>
        <dbReference type="ARBA" id="ARBA00022723"/>
    </source>
</evidence>
<accession>A0A1V9ZFV6</accession>
<protein>
    <recommendedName>
        <fullName evidence="3">inorganic diphosphatase</fullName>
        <ecNumber evidence="3">3.6.1.1</ecNumber>
    </recommendedName>
</protein>
<dbReference type="OrthoDB" id="1608002at2759"/>
<dbReference type="GO" id="GO:0004427">
    <property type="term" value="F:inorganic diphosphate phosphatase activity"/>
    <property type="evidence" value="ECO:0007669"/>
    <property type="project" value="UniProtKB-EC"/>
</dbReference>
<sequence>MAFVRQAAKAAVVRRPSGLFAVVARHAHKYTTSFVGASGTADTRIVFRDHNHAVISPWHDIPLRPAGYEKDPAIFNFVNEIPKGARAKMEIATKEAHNPIKQDVKKGNLRFYHFDSLVNYGCIPQTWEDPEHVDESTRYGGDNDPIDVVEISSRVAETGEVYPVKVLGVLGMIDEDETDWKVIAIDVKDPLADKLHDLNDLLLNLPEVVPSVRTWFRDYKIPDGKPPSTFAFDGKAMDKAFAIQVIEQTHASWKRLNDQQHKSDLWTLASKSS</sequence>
<gene>
    <name evidence="7" type="ORF">ACHHYP_13153</name>
</gene>
<dbReference type="Pfam" id="PF00719">
    <property type="entry name" value="Pyrophosphatase"/>
    <property type="match status" value="1"/>
</dbReference>
<dbReference type="PROSITE" id="PS00387">
    <property type="entry name" value="PPASE"/>
    <property type="match status" value="1"/>
</dbReference>
<evidence type="ECO:0000256" key="5">
    <source>
        <dbReference type="ARBA" id="ARBA00022801"/>
    </source>
</evidence>
<dbReference type="InterPro" id="IPR008162">
    <property type="entry name" value="Pyrophosphatase"/>
</dbReference>
<name>A0A1V9ZFV6_ACHHY</name>
<evidence type="ECO:0000313" key="8">
    <source>
        <dbReference type="Proteomes" id="UP000243579"/>
    </source>
</evidence>
<dbReference type="SUPFAM" id="SSF50324">
    <property type="entry name" value="Inorganic pyrophosphatase"/>
    <property type="match status" value="1"/>
</dbReference>
<comment type="cofactor">
    <cofactor evidence="1">
        <name>Mg(2+)</name>
        <dbReference type="ChEBI" id="CHEBI:18420"/>
    </cofactor>
</comment>
<proteinExistence type="inferred from homology"/>
<keyword evidence="6" id="KW-0460">Magnesium</keyword>
<comment type="similarity">
    <text evidence="2">Belongs to the PPase family.</text>
</comment>
<evidence type="ECO:0000256" key="2">
    <source>
        <dbReference type="ARBA" id="ARBA00006220"/>
    </source>
</evidence>
<keyword evidence="4" id="KW-0479">Metal-binding</keyword>
<organism evidence="7 8">
    <name type="scientific">Achlya hypogyna</name>
    <name type="common">Oomycete</name>
    <name type="synonym">Protoachlya hypogyna</name>
    <dbReference type="NCBI Taxonomy" id="1202772"/>
    <lineage>
        <taxon>Eukaryota</taxon>
        <taxon>Sar</taxon>
        <taxon>Stramenopiles</taxon>
        <taxon>Oomycota</taxon>
        <taxon>Saprolegniomycetes</taxon>
        <taxon>Saprolegniales</taxon>
        <taxon>Achlyaceae</taxon>
        <taxon>Achlya</taxon>
    </lineage>
</organism>
<comment type="caution">
    <text evidence="7">The sequence shown here is derived from an EMBL/GenBank/DDBJ whole genome shotgun (WGS) entry which is preliminary data.</text>
</comment>
<dbReference type="Proteomes" id="UP000243579">
    <property type="component" value="Unassembled WGS sequence"/>
</dbReference>
<evidence type="ECO:0000256" key="1">
    <source>
        <dbReference type="ARBA" id="ARBA00001946"/>
    </source>
</evidence>